<evidence type="ECO:0000313" key="4">
    <source>
        <dbReference type="Proteomes" id="UP000693970"/>
    </source>
</evidence>
<dbReference type="PANTHER" id="PTHR13663">
    <property type="entry name" value="SIMILAR TO RIKEN CDNA 6430548M08"/>
    <property type="match status" value="1"/>
</dbReference>
<feature type="compositionally biased region" description="Polar residues" evidence="2">
    <location>
        <begin position="8"/>
        <end position="21"/>
    </location>
</feature>
<sequence>MFRRFLRTGTSFNQADGNDSPNAGAGSAQRSSVVTEGDPPAATSTTTATTTTTFSLMDTIKAKTQQTSKSASWKAHEKLKEVVANTMKVEELINFDSCVEAADSLAATAATGSAAQSVDPSTGLVDCSVLVSPEGELLVVPQLQHHHHHQQQQQEKHEIHESKSSPHQQKYPPIRSTGPTDKSNISKNLSPLEETARVFWATVRTNELGDEYQSAVFLGQDLHQNGDKILNRFSAKGWSMPATSLALKQSTDAMNTLKQTVEKIAGTKQSTLQMDKKQVVDKLLTMVTEAPTMSEAQVKKYQRYWQSTFPDETRMEVSATRVGPFSSSGSTIQVALVALQNYYASCNEMDAELWNSFTNPEHGALTQFQKATAVAEERVKNRQIALQEMIRRTKAMEQELSSCKEEVKKRWDQVHAAEVKVTELVEEKRLERTRLREQQRLEFIKQDSSTQAADGTANASEIWDIVSAVTAEMDEGSFAPMDLPQLPMDRARSADSSDKGSLIGDADSEDLETSTQTSMATRLELEEMRYDLEEEVGLPQLRRAALSAEEAVENVANSLLSVLSNLDSTSRSARLASETCLVSAGNAQAACLRSLVQLERASIAQRLEQLEELENAAKEIDVRADLDQYIAMDKDQPCGRSFLGDDDDGGMASALAVLNEHTDGDMGNDMNRERTESSIPEDDDDDEVDNEAVITPEYLETAIDSFFQNNPNLLASAPITEKTKKAQKDLETTIQLLCKIGRDKSYKSKTKRSTICFTMNAKRSADARIPSKLQFDGLCSVFSAVLSGCTTDPRGVSNAKVLMNLSQHFYFQGEKDKDSTHRKEIYIKSRIAKHPMWEKDEFWDHALNQAVGESLAHSGVMANFERASNKILTSTNKKRSEWTQTHKTRWHDLTVEERYEAASQVHAVVFAQISAMMHTMEDFGCSLQQTSSFVRRMCIRNRLPMSQRTALLRHLIQSGKKTNSISASTTPRSLGSSAARRSPGQFALKK</sequence>
<gene>
    <name evidence="3" type="ORF">IV203_019136</name>
</gene>
<feature type="region of interest" description="Disordered" evidence="2">
    <location>
        <begin position="144"/>
        <end position="188"/>
    </location>
</feature>
<proteinExistence type="predicted"/>
<keyword evidence="1" id="KW-0175">Coiled coil</keyword>
<dbReference type="EMBL" id="JAGRRH010000004">
    <property type="protein sequence ID" value="KAG7370566.1"/>
    <property type="molecule type" value="Genomic_DNA"/>
</dbReference>
<comment type="caution">
    <text evidence="3">The sequence shown here is derived from an EMBL/GenBank/DDBJ whole genome shotgun (WGS) entry which is preliminary data.</text>
</comment>
<feature type="region of interest" description="Disordered" evidence="2">
    <location>
        <begin position="1"/>
        <end position="48"/>
    </location>
</feature>
<feature type="compositionally biased region" description="Basic and acidic residues" evidence="2">
    <location>
        <begin position="154"/>
        <end position="164"/>
    </location>
</feature>
<dbReference type="Proteomes" id="UP000693970">
    <property type="component" value="Unassembled WGS sequence"/>
</dbReference>
<feature type="compositionally biased region" description="Polar residues" evidence="2">
    <location>
        <begin position="177"/>
        <end position="188"/>
    </location>
</feature>
<feature type="compositionally biased region" description="Basic and acidic residues" evidence="2">
    <location>
        <begin position="660"/>
        <end position="676"/>
    </location>
</feature>
<feature type="region of interest" description="Disordered" evidence="2">
    <location>
        <begin position="660"/>
        <end position="687"/>
    </location>
</feature>
<evidence type="ECO:0008006" key="5">
    <source>
        <dbReference type="Google" id="ProtNLM"/>
    </source>
</evidence>
<dbReference type="InterPro" id="IPR039872">
    <property type="entry name" value="KIAA0513"/>
</dbReference>
<evidence type="ECO:0000256" key="2">
    <source>
        <dbReference type="SAM" id="MobiDB-lite"/>
    </source>
</evidence>
<name>A0A9K3M0F5_9STRA</name>
<feature type="compositionally biased region" description="Basic and acidic residues" evidence="2">
    <location>
        <begin position="489"/>
        <end position="498"/>
    </location>
</feature>
<dbReference type="AlphaFoldDB" id="A0A9K3M0F5"/>
<feature type="coiled-coil region" evidence="1">
    <location>
        <begin position="596"/>
        <end position="623"/>
    </location>
</feature>
<feature type="compositionally biased region" description="Polar residues" evidence="2">
    <location>
        <begin position="961"/>
        <end position="976"/>
    </location>
</feature>
<accession>A0A9K3M0F5</accession>
<reference evidence="3" key="2">
    <citation type="submission" date="2021-04" db="EMBL/GenBank/DDBJ databases">
        <authorList>
            <person name="Podell S."/>
        </authorList>
    </citation>
    <scope>NUCLEOTIDE SEQUENCE</scope>
    <source>
        <strain evidence="3">Hildebrandi</strain>
    </source>
</reference>
<reference evidence="3" key="1">
    <citation type="journal article" date="2021" name="Sci. Rep.">
        <title>Diploid genomic architecture of Nitzschia inconspicua, an elite biomass production diatom.</title>
        <authorList>
            <person name="Oliver A."/>
            <person name="Podell S."/>
            <person name="Pinowska A."/>
            <person name="Traller J.C."/>
            <person name="Smith S.R."/>
            <person name="McClure R."/>
            <person name="Beliaev A."/>
            <person name="Bohutskyi P."/>
            <person name="Hill E.A."/>
            <person name="Rabines A."/>
            <person name="Zheng H."/>
            <person name="Allen L.Z."/>
            <person name="Kuo A."/>
            <person name="Grigoriev I.V."/>
            <person name="Allen A.E."/>
            <person name="Hazlebeck D."/>
            <person name="Allen E.E."/>
        </authorList>
    </citation>
    <scope>NUCLEOTIDE SEQUENCE</scope>
    <source>
        <strain evidence="3">Hildebrandi</strain>
    </source>
</reference>
<evidence type="ECO:0000256" key="1">
    <source>
        <dbReference type="SAM" id="Coils"/>
    </source>
</evidence>
<evidence type="ECO:0000313" key="3">
    <source>
        <dbReference type="EMBL" id="KAG7370566.1"/>
    </source>
</evidence>
<dbReference type="PANTHER" id="PTHR13663:SF2">
    <property type="entry name" value="SIMILAR TO RIKEN CDNA 6430548M08"/>
    <property type="match status" value="1"/>
</dbReference>
<feature type="region of interest" description="Disordered" evidence="2">
    <location>
        <begin position="961"/>
        <end position="990"/>
    </location>
</feature>
<feature type="coiled-coil region" evidence="1">
    <location>
        <begin position="386"/>
        <end position="447"/>
    </location>
</feature>
<dbReference type="OrthoDB" id="196398at2759"/>
<organism evidence="3 4">
    <name type="scientific">Nitzschia inconspicua</name>
    <dbReference type="NCBI Taxonomy" id="303405"/>
    <lineage>
        <taxon>Eukaryota</taxon>
        <taxon>Sar</taxon>
        <taxon>Stramenopiles</taxon>
        <taxon>Ochrophyta</taxon>
        <taxon>Bacillariophyta</taxon>
        <taxon>Bacillariophyceae</taxon>
        <taxon>Bacillariophycidae</taxon>
        <taxon>Bacillariales</taxon>
        <taxon>Bacillariaceae</taxon>
        <taxon>Nitzschia</taxon>
    </lineage>
</organism>
<feature type="region of interest" description="Disordered" evidence="2">
    <location>
        <begin position="478"/>
        <end position="517"/>
    </location>
</feature>
<keyword evidence="4" id="KW-1185">Reference proteome</keyword>
<protein>
    <recommendedName>
        <fullName evidence="5">SBF1/SBF2 domain-containing protein</fullName>
    </recommendedName>
</protein>